<evidence type="ECO:0000313" key="6">
    <source>
        <dbReference type="EMBL" id="EAZ62940.2"/>
    </source>
</evidence>
<dbReference type="Pfam" id="PF02297">
    <property type="entry name" value="COX6B"/>
    <property type="match status" value="1"/>
</dbReference>
<comment type="subcellular location">
    <subcellularLocation>
        <location evidence="1">Mitochondrion</location>
    </subcellularLocation>
</comment>
<dbReference type="InterPro" id="IPR048281">
    <property type="entry name" value="COA6_fun"/>
</dbReference>
<dbReference type="OMA" id="NCARSWV"/>
<name>A3GI77_PICST</name>
<dbReference type="GO" id="GO:0005507">
    <property type="term" value="F:copper ion binding"/>
    <property type="evidence" value="ECO:0007669"/>
    <property type="project" value="EnsemblFungi"/>
</dbReference>
<keyword evidence="7" id="KW-1185">Reference proteome</keyword>
<dbReference type="GO" id="GO:0006878">
    <property type="term" value="P:intracellular copper ion homeostasis"/>
    <property type="evidence" value="ECO:0007669"/>
    <property type="project" value="EnsemblFungi"/>
</dbReference>
<dbReference type="PROSITE" id="PS51808">
    <property type="entry name" value="CHCH"/>
    <property type="match status" value="1"/>
</dbReference>
<dbReference type="Gene3D" id="1.10.10.140">
    <property type="entry name" value="Cytochrome c oxidase, subunit VIb"/>
    <property type="match status" value="1"/>
</dbReference>
<dbReference type="KEGG" id="pic:PICST_39924"/>
<dbReference type="eggNOG" id="ENOG502S7HF">
    <property type="taxonomic scope" value="Eukaryota"/>
</dbReference>
<dbReference type="RefSeq" id="XP_001386963.2">
    <property type="nucleotide sequence ID" value="XM_001386926.1"/>
</dbReference>
<dbReference type="AlphaFoldDB" id="A3GI77"/>
<dbReference type="OrthoDB" id="5545577at2759"/>
<reference evidence="6 7" key="1">
    <citation type="journal article" date="2007" name="Nat. Biotechnol.">
        <title>Genome sequence of the lignocellulose-bioconverting and xylose-fermenting yeast Pichia stipitis.</title>
        <authorList>
            <person name="Jeffries T.W."/>
            <person name="Grigoriev I.V."/>
            <person name="Grimwood J."/>
            <person name="Laplaza J.M."/>
            <person name="Aerts A."/>
            <person name="Salamov A."/>
            <person name="Schmutz J."/>
            <person name="Lindquist E."/>
            <person name="Dehal P."/>
            <person name="Shapiro H."/>
            <person name="Jin Y.S."/>
            <person name="Passoth V."/>
            <person name="Richardson P.M."/>
        </authorList>
    </citation>
    <scope>NUCLEOTIDE SEQUENCE [LARGE SCALE GENOMIC DNA]</scope>
    <source>
        <strain evidence="7">ATCC 58785 / CBS 6054 / NBRC 10063 / NRRL Y-11545</strain>
    </source>
</reference>
<evidence type="ECO:0000313" key="7">
    <source>
        <dbReference type="Proteomes" id="UP000002258"/>
    </source>
</evidence>
<dbReference type="GeneID" id="4851976"/>
<evidence type="ECO:0000256" key="4">
    <source>
        <dbReference type="ARBA" id="ARBA00023157"/>
    </source>
</evidence>
<dbReference type="InterPro" id="IPR036549">
    <property type="entry name" value="CX6/COA6-like_sf"/>
</dbReference>
<evidence type="ECO:0000256" key="2">
    <source>
        <dbReference type="ARBA" id="ARBA00006425"/>
    </source>
</evidence>
<evidence type="ECO:0000256" key="1">
    <source>
        <dbReference type="ARBA" id="ARBA00004173"/>
    </source>
</evidence>
<keyword evidence="4" id="KW-1015">Disulfide bond</keyword>
<dbReference type="PANTHER" id="PTHR47677">
    <property type="entry name" value="CYTOCHROME C OXIDASE ASSEMBLY FACTOR 6"/>
    <property type="match status" value="1"/>
</dbReference>
<dbReference type="Proteomes" id="UP000002258">
    <property type="component" value="Chromosome 1"/>
</dbReference>
<organism evidence="6 7">
    <name type="scientific">Scheffersomyces stipitis (strain ATCC 58785 / CBS 6054 / NBRC 10063 / NRRL Y-11545)</name>
    <name type="common">Yeast</name>
    <name type="synonym">Pichia stipitis</name>
    <dbReference type="NCBI Taxonomy" id="322104"/>
    <lineage>
        <taxon>Eukaryota</taxon>
        <taxon>Fungi</taxon>
        <taxon>Dikarya</taxon>
        <taxon>Ascomycota</taxon>
        <taxon>Saccharomycotina</taxon>
        <taxon>Pichiomycetes</taxon>
        <taxon>Debaryomycetaceae</taxon>
        <taxon>Scheffersomyces</taxon>
    </lineage>
</organism>
<accession>A3GI77</accession>
<sequence>MGFFGKTEEATRPPPNKAKRKECWDARDKFFSCLAANSIDNSLDEKSLPTVKSQCGELKADFEGKCVATWVKYFQEKRFNDLTRQRYIEKLEADGAQPLPFKLDNSRK</sequence>
<dbReference type="PANTHER" id="PTHR47677:SF1">
    <property type="entry name" value="CYTOCHROME C OXIDASE ASSEMBLY FACTOR 6"/>
    <property type="match status" value="1"/>
</dbReference>
<dbReference type="STRING" id="322104.A3GI77"/>
<keyword evidence="3" id="KW-0496">Mitochondrion</keyword>
<feature type="region of interest" description="Disordered" evidence="5">
    <location>
        <begin position="1"/>
        <end position="20"/>
    </location>
</feature>
<evidence type="ECO:0000256" key="5">
    <source>
        <dbReference type="SAM" id="MobiDB-lite"/>
    </source>
</evidence>
<comment type="similarity">
    <text evidence="2">Belongs to the cytochrome c oxidase subunit 6B family.</text>
</comment>
<feature type="compositionally biased region" description="Basic and acidic residues" evidence="5">
    <location>
        <begin position="1"/>
        <end position="11"/>
    </location>
</feature>
<dbReference type="HOGENOM" id="CLU_142408_0_0_1"/>
<dbReference type="GO" id="GO:0033617">
    <property type="term" value="P:mitochondrial respiratory chain complex IV assembly"/>
    <property type="evidence" value="ECO:0007669"/>
    <property type="project" value="EnsemblFungi"/>
</dbReference>
<protein>
    <submittedName>
        <fullName evidence="6">Putative cytochrome c oxidase subunit Vib</fullName>
    </submittedName>
</protein>
<dbReference type="InParanoid" id="A3GI77"/>
<dbReference type="FunCoup" id="A3GI77">
    <property type="interactions" value="180"/>
</dbReference>
<dbReference type="GO" id="GO:0005758">
    <property type="term" value="C:mitochondrial intermembrane space"/>
    <property type="evidence" value="ECO:0007669"/>
    <property type="project" value="EnsemblFungi"/>
</dbReference>
<evidence type="ECO:0000256" key="3">
    <source>
        <dbReference type="ARBA" id="ARBA00023128"/>
    </source>
</evidence>
<proteinExistence type="inferred from homology"/>
<dbReference type="SUPFAM" id="SSF47694">
    <property type="entry name" value="Cytochrome c oxidase subunit h"/>
    <property type="match status" value="1"/>
</dbReference>
<dbReference type="EMBL" id="AAVQ01000002">
    <property type="protein sequence ID" value="EAZ62940.2"/>
    <property type="molecule type" value="Genomic_DNA"/>
</dbReference>
<dbReference type="InterPro" id="IPR048280">
    <property type="entry name" value="COX6B-like"/>
</dbReference>
<comment type="caution">
    <text evidence="6">The sequence shown here is derived from an EMBL/GenBank/DDBJ whole genome shotgun (WGS) entry which is preliminary data.</text>
</comment>
<gene>
    <name evidence="6" type="primary">CIN2</name>
    <name evidence="6" type="ORF">PICST_39924</name>
</gene>